<keyword evidence="2" id="KW-1185">Reference proteome</keyword>
<evidence type="ECO:0000313" key="2">
    <source>
        <dbReference type="Proteomes" id="UP000027586"/>
    </source>
</evidence>
<accession>A0A068SAJ6</accession>
<dbReference type="AlphaFoldDB" id="A0A068SAJ6"/>
<protein>
    <recommendedName>
        <fullName evidence="3">F-box domain-containing protein</fullName>
    </recommendedName>
</protein>
<proteinExistence type="predicted"/>
<name>A0A068SAJ6_9FUNG</name>
<reference evidence="1" key="1">
    <citation type="submission" date="2013-08" db="EMBL/GenBank/DDBJ databases">
        <title>Gene expansion shapes genome architecture in the human pathogen Lichtheimia corymbifera: an evolutionary genomics analysis in the ancient terrestrial Mucorales (Mucoromycotina).</title>
        <authorList>
            <person name="Schwartze V.U."/>
            <person name="Winter S."/>
            <person name="Shelest E."/>
            <person name="Marcet-Houben M."/>
            <person name="Horn F."/>
            <person name="Wehner S."/>
            <person name="Hoffmann K."/>
            <person name="Riege K."/>
            <person name="Sammeth M."/>
            <person name="Nowrousian M."/>
            <person name="Valiante V."/>
            <person name="Linde J."/>
            <person name="Jacobsen I.D."/>
            <person name="Marz M."/>
            <person name="Brakhage A.A."/>
            <person name="Gabaldon T."/>
            <person name="Bocker S."/>
            <person name="Voigt K."/>
        </authorList>
    </citation>
    <scope>NUCLEOTIDE SEQUENCE [LARGE SCALE GENOMIC DNA]</scope>
    <source>
        <strain evidence="1">FSU 9682</strain>
    </source>
</reference>
<dbReference type="OrthoDB" id="2218971at2759"/>
<evidence type="ECO:0000313" key="1">
    <source>
        <dbReference type="EMBL" id="CDH59319.1"/>
    </source>
</evidence>
<dbReference type="SUPFAM" id="SSF52047">
    <property type="entry name" value="RNI-like"/>
    <property type="match status" value="1"/>
</dbReference>
<comment type="caution">
    <text evidence="1">The sequence shown here is derived from an EMBL/GenBank/DDBJ whole genome shotgun (WGS) entry which is preliminary data.</text>
</comment>
<gene>
    <name evidence="1" type="ORF">LCOR_10142.1</name>
</gene>
<dbReference type="VEuPathDB" id="FungiDB:LCOR_10142.1"/>
<organism evidence="1 2">
    <name type="scientific">Lichtheimia corymbifera JMRC:FSU:9682</name>
    <dbReference type="NCBI Taxonomy" id="1263082"/>
    <lineage>
        <taxon>Eukaryota</taxon>
        <taxon>Fungi</taxon>
        <taxon>Fungi incertae sedis</taxon>
        <taxon>Mucoromycota</taxon>
        <taxon>Mucoromycotina</taxon>
        <taxon>Mucoromycetes</taxon>
        <taxon>Mucorales</taxon>
        <taxon>Lichtheimiaceae</taxon>
        <taxon>Lichtheimia</taxon>
    </lineage>
</organism>
<dbReference type="Proteomes" id="UP000027586">
    <property type="component" value="Unassembled WGS sequence"/>
</dbReference>
<evidence type="ECO:0008006" key="3">
    <source>
        <dbReference type="Google" id="ProtNLM"/>
    </source>
</evidence>
<dbReference type="EMBL" id="CBTN010000068">
    <property type="protein sequence ID" value="CDH59319.1"/>
    <property type="molecule type" value="Genomic_DNA"/>
</dbReference>
<dbReference type="InterPro" id="IPR032675">
    <property type="entry name" value="LRR_dom_sf"/>
</dbReference>
<sequence length="692" mass="77910">MSLISAFTASTNFDMEPQTADSTSIDSPTCNVQLHQSTTTGHDCEEKLVSALDTRASLLADSGHLNLDMDAASATMSDAAPSPGANLCAGRTSRNQGQHGSAITIYDNGWQHVAHSDDGYEYLLNGQAASHHDINKRVDFISKLPLELVLSDLIPMILDGQHKIDIGKEGGYLDVCPTWRERIAMAYGLTFRIGVPAGCGSASLASKEYDHLLDMAPYIKSLIVSNLDGLVPQLTGPDMFQSLRNLHITGFSEGPWDYLLVAVHALGTSLTDLTIDYTRFYIWGVSHQLLCDILDVCPNLTTISVSHGVFHPSSISKTYPRLVKLDLIDALILKDDISDILQLFPQLRLLRVTPMPQYPILSAIATSCPLLQQIILHNHARSCLPGVDDIQEGTGWRVLTLDCPRRKPKMDWRMLKRYLKAHCGTIERFEIGDGFEFFPKRMILQQQHTEQVTFKQLRHIRYPTDSSHDYIPLLIWLIQRAPRLESVGTVHHTSVFEELKDPKHQHFKGVGLKANRSPQLSERQFMQHHLDLGNLSTLEEIHLRIERHVLAGSWLLLIPQLTQLKHLQVFYEGRRVMRKVISPFISRIAYECPGLEQFTLTSGTFPIEYSDFSAMAHHGNLKTLVIDAPGVDGDESMLRSFVSLFQRLHVLHLKLFTFAPSHMDILQKGAFRLTHTQRSKKLVYYSQEKGNY</sequence>
<dbReference type="Gene3D" id="3.80.10.10">
    <property type="entry name" value="Ribonuclease Inhibitor"/>
    <property type="match status" value="1"/>
</dbReference>